<keyword evidence="3" id="KW-1185">Reference proteome</keyword>
<feature type="compositionally biased region" description="Polar residues" evidence="1">
    <location>
        <begin position="26"/>
        <end position="42"/>
    </location>
</feature>
<dbReference type="GeneID" id="28818487"/>
<proteinExistence type="predicted"/>
<evidence type="ECO:0008006" key="4">
    <source>
        <dbReference type="Google" id="ProtNLM"/>
    </source>
</evidence>
<feature type="compositionally biased region" description="Basic and acidic residues" evidence="1">
    <location>
        <begin position="617"/>
        <end position="626"/>
    </location>
</feature>
<accession>A0A194XQW9</accession>
<evidence type="ECO:0000313" key="2">
    <source>
        <dbReference type="EMBL" id="KUJ22578.1"/>
    </source>
</evidence>
<organism evidence="2 3">
    <name type="scientific">Mollisia scopiformis</name>
    <name type="common">Conifer needle endophyte fungus</name>
    <name type="synonym">Phialocephala scopiformis</name>
    <dbReference type="NCBI Taxonomy" id="149040"/>
    <lineage>
        <taxon>Eukaryota</taxon>
        <taxon>Fungi</taxon>
        <taxon>Dikarya</taxon>
        <taxon>Ascomycota</taxon>
        <taxon>Pezizomycotina</taxon>
        <taxon>Leotiomycetes</taxon>
        <taxon>Helotiales</taxon>
        <taxon>Mollisiaceae</taxon>
        <taxon>Mollisia</taxon>
    </lineage>
</organism>
<name>A0A194XQW9_MOLSC</name>
<protein>
    <recommendedName>
        <fullName evidence="4">F-box domain-containing protein</fullName>
    </recommendedName>
</protein>
<dbReference type="RefSeq" id="XP_018076933.1">
    <property type="nucleotide sequence ID" value="XM_018208761.1"/>
</dbReference>
<evidence type="ECO:0000256" key="1">
    <source>
        <dbReference type="SAM" id="MobiDB-lite"/>
    </source>
</evidence>
<evidence type="ECO:0000313" key="3">
    <source>
        <dbReference type="Proteomes" id="UP000070700"/>
    </source>
</evidence>
<gene>
    <name evidence="2" type="ORF">LY89DRAFT_574788</name>
</gene>
<dbReference type="KEGG" id="psco:LY89DRAFT_574788"/>
<feature type="region of interest" description="Disordered" evidence="1">
    <location>
        <begin position="591"/>
        <end position="626"/>
    </location>
</feature>
<reference evidence="2 3" key="1">
    <citation type="submission" date="2015-10" db="EMBL/GenBank/DDBJ databases">
        <title>Full genome of DAOMC 229536 Phialocephala scopiformis, a fungal endophyte of spruce producing the potent anti-insectan compound rugulosin.</title>
        <authorList>
            <consortium name="DOE Joint Genome Institute"/>
            <person name="Walker A.K."/>
            <person name="Frasz S.L."/>
            <person name="Seifert K.A."/>
            <person name="Miller J.D."/>
            <person name="Mondo S.J."/>
            <person name="Labutti K."/>
            <person name="Lipzen A."/>
            <person name="Dockter R."/>
            <person name="Kennedy M."/>
            <person name="Grigoriev I.V."/>
            <person name="Spatafora J.W."/>
        </authorList>
    </citation>
    <scope>NUCLEOTIDE SEQUENCE [LARGE SCALE GENOMIC DNA]</scope>
    <source>
        <strain evidence="2 3">CBS 120377</strain>
    </source>
</reference>
<feature type="compositionally biased region" description="Acidic residues" evidence="1">
    <location>
        <begin position="910"/>
        <end position="935"/>
    </location>
</feature>
<dbReference type="OrthoDB" id="3199516at2759"/>
<dbReference type="AlphaFoldDB" id="A0A194XQW9"/>
<dbReference type="InParanoid" id="A0A194XQW9"/>
<feature type="compositionally biased region" description="Acidic residues" evidence="1">
    <location>
        <begin position="946"/>
        <end position="968"/>
    </location>
</feature>
<dbReference type="EMBL" id="KQ947406">
    <property type="protein sequence ID" value="KUJ22578.1"/>
    <property type="molecule type" value="Genomic_DNA"/>
</dbReference>
<feature type="region of interest" description="Disordered" evidence="1">
    <location>
        <begin position="887"/>
        <end position="973"/>
    </location>
</feature>
<dbReference type="Proteomes" id="UP000070700">
    <property type="component" value="Unassembled WGS sequence"/>
</dbReference>
<feature type="region of interest" description="Disordered" evidence="1">
    <location>
        <begin position="1"/>
        <end position="56"/>
    </location>
</feature>
<sequence>MTTSVPSPELAFSDTASQPDEHQVSIPKTSAASQPTNSMKSTDLSDDSDGFQMGTPASVMSDIVRKNVIDPRTKISSLLKDKEQEWASVVEKKGPLRLLDLPMDVLKEIVKEVTHTNDLTALALTHSALHNLAIPHIYSRFDIVWPDAHATTDPRTGVDALTYGLATLCMGDVFTDHSQGQYFTCGNCGSQNIAECSHSLNFGSGAGQRRLGNQYPQFTRKFSLGNGPADWVQEYLITKESGKMLGTLVALAVARMVNLETFVWDMPTGVLRDVWLALSSLQNRHPHQECRLERVWVRWHDNSDAGNLPSGHASNSGASTTPQMLAGSTMTSVGWTIPPGALPSSQNLSQPLSYAQSRVEYPTLSVLPALRSLSVLDIDELDYLDEMSVLISKSKDRLRELRVGISAKAVKRDFAIAWDGPELQQVDHKAQWPGASTIGERRLGGVLGVLLGRVFDIRKKQKPKVEKKERSAVLPATAITIPEPQHGQVLSIVQHGTQNNDVLLNHIPEALENNSIDEEWAGKDSTTLSEAVLSSSSSPLDLSIGSATHDANGLDLNPPHLTASGAEFAQSDVDSLTALISAHEIGTATHHFAESQPEVVAEPPLRRSHTHSQRSSHFSEAKSTDRERLEGKLRLQTLELERIPLSVAVLQKAFDWSVLTNLTILDCAQHDRLWIMLRRHFQPSPLGPTHSTKHGANMQYHLNLRKVHTDAASPALISFLKETLAPNTLETLFLQDRKRSSTVAVTIDAIYRGPLKRHRSSLKRLMLDSSDRIPRSPTSATDSARWRSWMPNRDVLNFITSGRMSSLRELSIAIDYKDWHHFLQRLPQVPHLRSLNIPYIADHVTPAFDPRDLAMQVVDVIVLRPEVELCYMGISHKCFEILENRPHDESHGTTESHSSAMNGGAGGAVTDEEDEDEDEDGSDDDEDDEEEEDDNGTAMGAPAGIDPDETESELSDHDDSDTDSYDGSEDGRSKVKLRLREILFYDDKVAIFKARHGRL</sequence>